<feature type="chain" id="PRO_5037087663" description="Insulin-like domain-containing protein" evidence="2">
    <location>
        <begin position="19"/>
        <end position="102"/>
    </location>
</feature>
<protein>
    <recommendedName>
        <fullName evidence="3">Insulin-like domain-containing protein</fullName>
    </recommendedName>
</protein>
<keyword evidence="5" id="KW-1185">Reference proteome</keyword>
<evidence type="ECO:0000313" key="4">
    <source>
        <dbReference type="EnsemblMetazoa" id="XP_038053462.1"/>
    </source>
</evidence>
<sequence>MNRFIVVLLLSVCVVAIADKTDDWHVADLGQKRSPHYCGRHLGTKIGQICGWHLEAWDDVHPAFVESDEANSFLADRRISKRSLGEECCHEGCSNEEVREHC</sequence>
<dbReference type="Pfam" id="PF00049">
    <property type="entry name" value="Insulin"/>
    <property type="match status" value="1"/>
</dbReference>
<dbReference type="OrthoDB" id="6330326at2759"/>
<dbReference type="Gene3D" id="1.10.100.10">
    <property type="entry name" value="Insulin-like"/>
    <property type="match status" value="1"/>
</dbReference>
<dbReference type="EnsemblMetazoa" id="XM_038197534.1">
    <property type="protein sequence ID" value="XP_038053462.1"/>
    <property type="gene ID" value="LOC119725918"/>
</dbReference>
<evidence type="ECO:0000256" key="1">
    <source>
        <dbReference type="ARBA" id="ARBA00009034"/>
    </source>
</evidence>
<dbReference type="GO" id="GO:0005576">
    <property type="term" value="C:extracellular region"/>
    <property type="evidence" value="ECO:0007669"/>
    <property type="project" value="InterPro"/>
</dbReference>
<feature type="signal peptide" evidence="2">
    <location>
        <begin position="1"/>
        <end position="18"/>
    </location>
</feature>
<keyword evidence="2" id="KW-0732">Signal</keyword>
<name>A0A913ZNZ6_PATMI</name>
<dbReference type="InterPro" id="IPR016179">
    <property type="entry name" value="Insulin-like"/>
</dbReference>
<comment type="similarity">
    <text evidence="1">Belongs to the insulin family.</text>
</comment>
<feature type="domain" description="Insulin-like" evidence="3">
    <location>
        <begin position="36"/>
        <end position="102"/>
    </location>
</feature>
<accession>A0A913ZNZ6</accession>
<evidence type="ECO:0000256" key="2">
    <source>
        <dbReference type="SAM" id="SignalP"/>
    </source>
</evidence>
<dbReference type="InterPro" id="IPR036438">
    <property type="entry name" value="Insulin-like_sf"/>
</dbReference>
<evidence type="ECO:0000313" key="5">
    <source>
        <dbReference type="Proteomes" id="UP000887568"/>
    </source>
</evidence>
<organism evidence="4 5">
    <name type="scientific">Patiria miniata</name>
    <name type="common">Bat star</name>
    <name type="synonym">Asterina miniata</name>
    <dbReference type="NCBI Taxonomy" id="46514"/>
    <lineage>
        <taxon>Eukaryota</taxon>
        <taxon>Metazoa</taxon>
        <taxon>Echinodermata</taxon>
        <taxon>Eleutherozoa</taxon>
        <taxon>Asterozoa</taxon>
        <taxon>Asteroidea</taxon>
        <taxon>Valvatacea</taxon>
        <taxon>Valvatida</taxon>
        <taxon>Asterinidae</taxon>
        <taxon>Patiria</taxon>
    </lineage>
</organism>
<evidence type="ECO:0000259" key="3">
    <source>
        <dbReference type="Pfam" id="PF00049"/>
    </source>
</evidence>
<dbReference type="InterPro" id="IPR022353">
    <property type="entry name" value="Insulin_CS"/>
</dbReference>
<dbReference type="PROSITE" id="PS00262">
    <property type="entry name" value="INSULIN"/>
    <property type="match status" value="1"/>
</dbReference>
<dbReference type="SUPFAM" id="SSF56994">
    <property type="entry name" value="Insulin-like"/>
    <property type="match status" value="1"/>
</dbReference>
<dbReference type="AlphaFoldDB" id="A0A913ZNZ6"/>
<dbReference type="GeneID" id="119725918"/>
<proteinExistence type="inferred from homology"/>
<dbReference type="GO" id="GO:0005179">
    <property type="term" value="F:hormone activity"/>
    <property type="evidence" value="ECO:0007669"/>
    <property type="project" value="InterPro"/>
</dbReference>
<dbReference type="RefSeq" id="XP_038053462.1">
    <property type="nucleotide sequence ID" value="XM_038197534.1"/>
</dbReference>
<dbReference type="OMA" id="HEGCSNE"/>
<dbReference type="Proteomes" id="UP000887568">
    <property type="component" value="Unplaced"/>
</dbReference>
<reference evidence="4" key="1">
    <citation type="submission" date="2022-11" db="UniProtKB">
        <authorList>
            <consortium name="EnsemblMetazoa"/>
        </authorList>
    </citation>
    <scope>IDENTIFICATION</scope>
</reference>